<evidence type="ECO:0000313" key="2">
    <source>
        <dbReference type="EMBL" id="KAK7909335.1"/>
    </source>
</evidence>
<feature type="region of interest" description="Disordered" evidence="1">
    <location>
        <begin position="233"/>
        <end position="346"/>
    </location>
</feature>
<proteinExistence type="predicted"/>
<reference evidence="3" key="1">
    <citation type="submission" date="2024-04" db="EMBL/GenBank/DDBJ databases">
        <title>Salinicola lusitanus LLJ914,a marine bacterium isolated from the Okinawa Trough.</title>
        <authorList>
            <person name="Li J."/>
        </authorList>
    </citation>
    <scope>NUCLEOTIDE SEQUENCE [LARGE SCALE GENOMIC DNA]</scope>
</reference>
<feature type="compositionally biased region" description="Polar residues" evidence="1">
    <location>
        <begin position="241"/>
        <end position="258"/>
    </location>
</feature>
<dbReference type="InterPro" id="IPR021281">
    <property type="entry name" value="SNAPC2"/>
</dbReference>
<feature type="compositionally biased region" description="Polar residues" evidence="1">
    <location>
        <begin position="374"/>
        <end position="406"/>
    </location>
</feature>
<sequence>MKPPPRKRVKTSRELLPVPQNRSKLPCKWPWQEQMKLVTALIKLSPKDAVGLAGGGEPLLLDLARVKESLPSRTIGEITSVLENLKQKLWIREASAVSRHTEECLSSAFSQLLTVASTEPCSVKSSSASQQRSSSSPQRKAQTPSAPVPAPDLPVRTVPLNSSMCEVNFEKIYLYLSTLHKPSEKQCQLTPMESAVLLDLLMSLPEELLLLDCDPIVRHLSQMYPLLLSGDESDRTEAKTGKNQSSTAPPTQTAYNRTTQHREHSIRTYKTTPASSNRTHTSSNRTNTCQTSSNRTPRLPPTALTHPHPTAPTPPSTALTHVKLPPNRTHASSNRTNACPTSSNRTHASSTALTHVQPPPTALTLVNFLQPHHASSNRTNACPTSSNRTHASFNRTNLSTSSNRTYASSNRTNASSNRITHVQPPPTAPMLLQPH</sequence>
<keyword evidence="3" id="KW-1185">Reference proteome</keyword>
<dbReference type="GO" id="GO:0016604">
    <property type="term" value="C:nuclear body"/>
    <property type="evidence" value="ECO:0007669"/>
    <property type="project" value="TreeGrafter"/>
</dbReference>
<evidence type="ECO:0000313" key="3">
    <source>
        <dbReference type="Proteomes" id="UP001460270"/>
    </source>
</evidence>
<dbReference type="GO" id="GO:0009301">
    <property type="term" value="P:snRNA transcription"/>
    <property type="evidence" value="ECO:0007669"/>
    <property type="project" value="InterPro"/>
</dbReference>
<organism evidence="2 3">
    <name type="scientific">Mugilogobius chulae</name>
    <name type="common">yellowstripe goby</name>
    <dbReference type="NCBI Taxonomy" id="88201"/>
    <lineage>
        <taxon>Eukaryota</taxon>
        <taxon>Metazoa</taxon>
        <taxon>Chordata</taxon>
        <taxon>Craniata</taxon>
        <taxon>Vertebrata</taxon>
        <taxon>Euteleostomi</taxon>
        <taxon>Actinopterygii</taxon>
        <taxon>Neopterygii</taxon>
        <taxon>Teleostei</taxon>
        <taxon>Neoteleostei</taxon>
        <taxon>Acanthomorphata</taxon>
        <taxon>Gobiaria</taxon>
        <taxon>Gobiiformes</taxon>
        <taxon>Gobioidei</taxon>
        <taxon>Gobiidae</taxon>
        <taxon>Gobionellinae</taxon>
        <taxon>Mugilogobius</taxon>
    </lineage>
</organism>
<dbReference type="Proteomes" id="UP001460270">
    <property type="component" value="Unassembled WGS sequence"/>
</dbReference>
<dbReference type="AlphaFoldDB" id="A0AAW0P5F2"/>
<comment type="caution">
    <text evidence="2">The sequence shown here is derived from an EMBL/GenBank/DDBJ whole genome shotgun (WGS) entry which is preliminary data.</text>
</comment>
<name>A0AAW0P5F2_9GOBI</name>
<dbReference type="Pfam" id="PF11035">
    <property type="entry name" value="SNAPC2"/>
    <property type="match status" value="1"/>
</dbReference>
<dbReference type="GO" id="GO:0016251">
    <property type="term" value="F:RNA polymerase II general transcription initiation factor activity"/>
    <property type="evidence" value="ECO:0007669"/>
    <property type="project" value="InterPro"/>
</dbReference>
<feature type="compositionally biased region" description="Low complexity" evidence="1">
    <location>
        <begin position="275"/>
        <end position="288"/>
    </location>
</feature>
<gene>
    <name evidence="2" type="ORF">WMY93_014019</name>
</gene>
<feature type="region of interest" description="Disordered" evidence="1">
    <location>
        <begin position="374"/>
        <end position="435"/>
    </location>
</feature>
<feature type="compositionally biased region" description="Low complexity" evidence="1">
    <location>
        <begin position="407"/>
        <end position="418"/>
    </location>
</feature>
<feature type="region of interest" description="Disordered" evidence="1">
    <location>
        <begin position="124"/>
        <end position="154"/>
    </location>
</feature>
<protein>
    <submittedName>
        <fullName evidence="2">Uncharacterized protein</fullName>
    </submittedName>
</protein>
<feature type="compositionally biased region" description="Low complexity" evidence="1">
    <location>
        <begin position="124"/>
        <end position="142"/>
    </location>
</feature>
<dbReference type="PANTHER" id="PTHR15132">
    <property type="entry name" value="SNRNA-ACTIVATING PROTEIN COMPLEX SUBUNIT 2"/>
    <property type="match status" value="1"/>
</dbReference>
<dbReference type="PANTHER" id="PTHR15132:SF1">
    <property type="entry name" value="SNRNA-ACTIVATING PROTEIN COMPLEX SUBUNIT 2"/>
    <property type="match status" value="1"/>
</dbReference>
<evidence type="ECO:0000256" key="1">
    <source>
        <dbReference type="SAM" id="MobiDB-lite"/>
    </source>
</evidence>
<dbReference type="EMBL" id="JBBPFD010000010">
    <property type="protein sequence ID" value="KAK7909335.1"/>
    <property type="molecule type" value="Genomic_DNA"/>
</dbReference>
<accession>A0AAW0P5F2</accession>
<feature type="compositionally biased region" description="Polar residues" evidence="1">
    <location>
        <begin position="329"/>
        <end position="346"/>
    </location>
</feature>